<dbReference type="SMART" id="SM01076">
    <property type="entry name" value="CG-1"/>
    <property type="match status" value="1"/>
</dbReference>
<dbReference type="AlphaFoldDB" id="A0A843UUH4"/>
<dbReference type="GO" id="GO:0003690">
    <property type="term" value="F:double-stranded DNA binding"/>
    <property type="evidence" value="ECO:0007669"/>
    <property type="project" value="TreeGrafter"/>
</dbReference>
<feature type="domain" description="CG-1" evidence="4">
    <location>
        <begin position="149"/>
        <end position="247"/>
    </location>
</feature>
<dbReference type="GO" id="GO:0003712">
    <property type="term" value="F:transcription coregulator activity"/>
    <property type="evidence" value="ECO:0007669"/>
    <property type="project" value="TreeGrafter"/>
</dbReference>
<dbReference type="InterPro" id="IPR005559">
    <property type="entry name" value="CG-1_dom"/>
</dbReference>
<dbReference type="PANTHER" id="PTHR23335">
    <property type="entry name" value="CALMODULIN-BINDING TRANSCRIPTION ACTIVATOR CAMTA"/>
    <property type="match status" value="1"/>
</dbReference>
<dbReference type="PROSITE" id="PS51437">
    <property type="entry name" value="CG_1"/>
    <property type="match status" value="1"/>
</dbReference>
<feature type="non-terminal residue" evidence="5">
    <location>
        <position position="1"/>
    </location>
</feature>
<protein>
    <recommendedName>
        <fullName evidence="4">CG-1 domain-containing protein</fullName>
    </recommendedName>
</protein>
<dbReference type="Proteomes" id="UP000652761">
    <property type="component" value="Unassembled WGS sequence"/>
</dbReference>
<reference evidence="5" key="1">
    <citation type="submission" date="2017-07" db="EMBL/GenBank/DDBJ databases">
        <title>Taro Niue Genome Assembly and Annotation.</title>
        <authorList>
            <person name="Atibalentja N."/>
            <person name="Keating K."/>
            <person name="Fields C.J."/>
        </authorList>
    </citation>
    <scope>NUCLEOTIDE SEQUENCE</scope>
    <source>
        <strain evidence="5">Niue_2</strain>
        <tissue evidence="5">Leaf</tissue>
    </source>
</reference>
<sequence>LVESRILSIGCDYCRRNGERLGEEEAAEEWDWELLVGPTGGRTESGVSEKRLLFFSRFCSAGTGHSAVLSPPSLGTPKFSVGCCGFCQVATLSTPSPRYPRLVGLAGIPPPLSTLLNDLFCFGGDGVASVGISGTVVEMLEAVQQGFDIRQLYRDAQSRWLKPSEVLFILQNHEKFPIAPQPPDKPPSGSLFLFNRRVLRFFRRDGHVWKQKKDGRTVGEAHERLKVCQISSSHFWIHFILPFSSAI</sequence>
<evidence type="ECO:0000256" key="1">
    <source>
        <dbReference type="ARBA" id="ARBA00004123"/>
    </source>
</evidence>
<evidence type="ECO:0000313" key="5">
    <source>
        <dbReference type="EMBL" id="MQL84433.1"/>
    </source>
</evidence>
<dbReference type="GO" id="GO:0005634">
    <property type="term" value="C:nucleus"/>
    <property type="evidence" value="ECO:0007669"/>
    <property type="project" value="UniProtKB-SubCell"/>
</dbReference>
<dbReference type="GO" id="GO:0006357">
    <property type="term" value="P:regulation of transcription by RNA polymerase II"/>
    <property type="evidence" value="ECO:0007669"/>
    <property type="project" value="TreeGrafter"/>
</dbReference>
<dbReference type="Pfam" id="PF03859">
    <property type="entry name" value="CG-1"/>
    <property type="match status" value="1"/>
</dbReference>
<organism evidence="5 6">
    <name type="scientific">Colocasia esculenta</name>
    <name type="common">Wild taro</name>
    <name type="synonym">Arum esculentum</name>
    <dbReference type="NCBI Taxonomy" id="4460"/>
    <lineage>
        <taxon>Eukaryota</taxon>
        <taxon>Viridiplantae</taxon>
        <taxon>Streptophyta</taxon>
        <taxon>Embryophyta</taxon>
        <taxon>Tracheophyta</taxon>
        <taxon>Spermatophyta</taxon>
        <taxon>Magnoliopsida</taxon>
        <taxon>Liliopsida</taxon>
        <taxon>Araceae</taxon>
        <taxon>Aroideae</taxon>
        <taxon>Colocasieae</taxon>
        <taxon>Colocasia</taxon>
    </lineage>
</organism>
<keyword evidence="6" id="KW-1185">Reference proteome</keyword>
<proteinExistence type="predicted"/>
<accession>A0A843UUH4</accession>
<evidence type="ECO:0000256" key="3">
    <source>
        <dbReference type="ARBA" id="ARBA00023242"/>
    </source>
</evidence>
<keyword evidence="2" id="KW-0804">Transcription</keyword>
<comment type="subcellular location">
    <subcellularLocation>
        <location evidence="1">Nucleus</location>
    </subcellularLocation>
</comment>
<evidence type="ECO:0000256" key="2">
    <source>
        <dbReference type="ARBA" id="ARBA00023163"/>
    </source>
</evidence>
<dbReference type="PANTHER" id="PTHR23335:SF1">
    <property type="entry name" value="CALMODULIN-BINDING TRANSCRIPTION ACTIVATOR, ISOFORM F"/>
    <property type="match status" value="1"/>
</dbReference>
<evidence type="ECO:0000259" key="4">
    <source>
        <dbReference type="PROSITE" id="PS51437"/>
    </source>
</evidence>
<keyword evidence="3" id="KW-0539">Nucleus</keyword>
<evidence type="ECO:0000313" key="6">
    <source>
        <dbReference type="Proteomes" id="UP000652761"/>
    </source>
</evidence>
<name>A0A843UUH4_COLES</name>
<gene>
    <name evidence="5" type="ORF">Taro_016936</name>
</gene>
<comment type="caution">
    <text evidence="5">The sequence shown here is derived from an EMBL/GenBank/DDBJ whole genome shotgun (WGS) entry which is preliminary data.</text>
</comment>
<dbReference type="EMBL" id="NMUH01000761">
    <property type="protein sequence ID" value="MQL84433.1"/>
    <property type="molecule type" value="Genomic_DNA"/>
</dbReference>
<dbReference type="OrthoDB" id="407555at2759"/>